<dbReference type="EMBL" id="JH993001">
    <property type="protein sequence ID" value="EKX45103.1"/>
    <property type="molecule type" value="Genomic_DNA"/>
</dbReference>
<evidence type="ECO:0000313" key="5">
    <source>
        <dbReference type="Proteomes" id="UP000011087"/>
    </source>
</evidence>
<keyword evidence="1" id="KW-0240">DNA-directed RNA polymerase</keyword>
<dbReference type="eggNOG" id="KOG3405">
    <property type="taxonomic scope" value="Eukaryota"/>
</dbReference>
<dbReference type="GO" id="GO:0006366">
    <property type="term" value="P:transcription by RNA polymerase II"/>
    <property type="evidence" value="ECO:0007669"/>
    <property type="project" value="TreeGrafter"/>
</dbReference>
<evidence type="ECO:0000313" key="3">
    <source>
        <dbReference type="EMBL" id="EKX45103.1"/>
    </source>
</evidence>
<dbReference type="HAMAP" id="MF_00192">
    <property type="entry name" value="RNApol_arch_Rpo6"/>
    <property type="match status" value="1"/>
</dbReference>
<dbReference type="GO" id="GO:0003677">
    <property type="term" value="F:DNA binding"/>
    <property type="evidence" value="ECO:0007669"/>
    <property type="project" value="InterPro"/>
</dbReference>
<dbReference type="GO" id="GO:0042797">
    <property type="term" value="P:tRNA transcription by RNA polymerase III"/>
    <property type="evidence" value="ECO:0007669"/>
    <property type="project" value="TreeGrafter"/>
</dbReference>
<dbReference type="GO" id="GO:0005736">
    <property type="term" value="C:RNA polymerase I complex"/>
    <property type="evidence" value="ECO:0007669"/>
    <property type="project" value="TreeGrafter"/>
</dbReference>
<dbReference type="InterPro" id="IPR020708">
    <property type="entry name" value="DNA-dir_RNA_polK_14-18kDa_CS"/>
</dbReference>
<dbReference type="OMA" id="NTYEKWA"/>
<proteinExistence type="inferred from homology"/>
<dbReference type="Pfam" id="PF01192">
    <property type="entry name" value="RNA_pol_Rpb6"/>
    <property type="match status" value="1"/>
</dbReference>
<sequence length="94" mass="10781">MFAELQENHVELTPIKDRLTTPYMTKYERARVLGTRALQISMNAPVLTSVPGSESDPLRIAMKELKDGKIPFVIRRYLPDGSFEDWPIADLIYD</sequence>
<evidence type="ECO:0000256" key="2">
    <source>
        <dbReference type="ARBA" id="ARBA00023163"/>
    </source>
</evidence>
<dbReference type="PaxDb" id="55529-EKX45103"/>
<dbReference type="PANTHER" id="PTHR47227">
    <property type="entry name" value="DNA-DIRECTED RNA POLYMERASE SUBUNIT K"/>
    <property type="match status" value="1"/>
</dbReference>
<reference evidence="3 5" key="1">
    <citation type="journal article" date="2012" name="Nature">
        <title>Algal genomes reveal evolutionary mosaicism and the fate of nucleomorphs.</title>
        <authorList>
            <consortium name="DOE Joint Genome Institute"/>
            <person name="Curtis B.A."/>
            <person name="Tanifuji G."/>
            <person name="Burki F."/>
            <person name="Gruber A."/>
            <person name="Irimia M."/>
            <person name="Maruyama S."/>
            <person name="Arias M.C."/>
            <person name="Ball S.G."/>
            <person name="Gile G.H."/>
            <person name="Hirakawa Y."/>
            <person name="Hopkins J.F."/>
            <person name="Kuo A."/>
            <person name="Rensing S.A."/>
            <person name="Schmutz J."/>
            <person name="Symeonidi A."/>
            <person name="Elias M."/>
            <person name="Eveleigh R.J."/>
            <person name="Herman E.K."/>
            <person name="Klute M.J."/>
            <person name="Nakayama T."/>
            <person name="Obornik M."/>
            <person name="Reyes-Prieto A."/>
            <person name="Armbrust E.V."/>
            <person name="Aves S.J."/>
            <person name="Beiko R.G."/>
            <person name="Coutinho P."/>
            <person name="Dacks J.B."/>
            <person name="Durnford D.G."/>
            <person name="Fast N.M."/>
            <person name="Green B.R."/>
            <person name="Grisdale C.J."/>
            <person name="Hempel F."/>
            <person name="Henrissat B."/>
            <person name="Hoppner M.P."/>
            <person name="Ishida K."/>
            <person name="Kim E."/>
            <person name="Koreny L."/>
            <person name="Kroth P.G."/>
            <person name="Liu Y."/>
            <person name="Malik S.B."/>
            <person name="Maier U.G."/>
            <person name="McRose D."/>
            <person name="Mock T."/>
            <person name="Neilson J.A."/>
            <person name="Onodera N.T."/>
            <person name="Poole A.M."/>
            <person name="Pritham E.J."/>
            <person name="Richards T.A."/>
            <person name="Rocap G."/>
            <person name="Roy S.W."/>
            <person name="Sarai C."/>
            <person name="Schaack S."/>
            <person name="Shirato S."/>
            <person name="Slamovits C.H."/>
            <person name="Spencer D.F."/>
            <person name="Suzuki S."/>
            <person name="Worden A.Z."/>
            <person name="Zauner S."/>
            <person name="Barry K."/>
            <person name="Bell C."/>
            <person name="Bharti A.K."/>
            <person name="Crow J.A."/>
            <person name="Grimwood J."/>
            <person name="Kramer R."/>
            <person name="Lindquist E."/>
            <person name="Lucas S."/>
            <person name="Salamov A."/>
            <person name="McFadden G.I."/>
            <person name="Lane C.E."/>
            <person name="Keeling P.J."/>
            <person name="Gray M.W."/>
            <person name="Grigoriev I.V."/>
            <person name="Archibald J.M."/>
        </authorList>
    </citation>
    <scope>NUCLEOTIDE SEQUENCE</scope>
    <source>
        <strain evidence="3 5">CCMP2712</strain>
    </source>
</reference>
<keyword evidence="5" id="KW-1185">Reference proteome</keyword>
<dbReference type="GO" id="GO:0005665">
    <property type="term" value="C:RNA polymerase II, core complex"/>
    <property type="evidence" value="ECO:0007669"/>
    <property type="project" value="TreeGrafter"/>
</dbReference>
<dbReference type="PROSITE" id="PS01111">
    <property type="entry name" value="RNA_POL_K_14KD"/>
    <property type="match status" value="1"/>
</dbReference>
<dbReference type="SUPFAM" id="SSF63562">
    <property type="entry name" value="RPB6/omega subunit-like"/>
    <property type="match status" value="1"/>
</dbReference>
<dbReference type="NCBIfam" id="NF002207">
    <property type="entry name" value="PRK01099.1-2"/>
    <property type="match status" value="1"/>
</dbReference>
<keyword evidence="2" id="KW-0804">Transcription</keyword>
<dbReference type="STRING" id="905079.L1J970"/>
<reference evidence="5" key="2">
    <citation type="submission" date="2012-11" db="EMBL/GenBank/DDBJ databases">
        <authorList>
            <person name="Kuo A."/>
            <person name="Curtis B.A."/>
            <person name="Tanifuji G."/>
            <person name="Burki F."/>
            <person name="Gruber A."/>
            <person name="Irimia M."/>
            <person name="Maruyama S."/>
            <person name="Arias M.C."/>
            <person name="Ball S.G."/>
            <person name="Gile G.H."/>
            <person name="Hirakawa Y."/>
            <person name="Hopkins J.F."/>
            <person name="Rensing S.A."/>
            <person name="Schmutz J."/>
            <person name="Symeonidi A."/>
            <person name="Elias M."/>
            <person name="Eveleigh R.J."/>
            <person name="Herman E.K."/>
            <person name="Klute M.J."/>
            <person name="Nakayama T."/>
            <person name="Obornik M."/>
            <person name="Reyes-Prieto A."/>
            <person name="Armbrust E.V."/>
            <person name="Aves S.J."/>
            <person name="Beiko R.G."/>
            <person name="Coutinho P."/>
            <person name="Dacks J.B."/>
            <person name="Durnford D.G."/>
            <person name="Fast N.M."/>
            <person name="Green B.R."/>
            <person name="Grisdale C."/>
            <person name="Hempe F."/>
            <person name="Henrissat B."/>
            <person name="Hoppner M.P."/>
            <person name="Ishida K.-I."/>
            <person name="Kim E."/>
            <person name="Koreny L."/>
            <person name="Kroth P.G."/>
            <person name="Liu Y."/>
            <person name="Malik S.-B."/>
            <person name="Maier U.G."/>
            <person name="McRose D."/>
            <person name="Mock T."/>
            <person name="Neilson J.A."/>
            <person name="Onodera N.T."/>
            <person name="Poole A.M."/>
            <person name="Pritham E.J."/>
            <person name="Richards T.A."/>
            <person name="Rocap G."/>
            <person name="Roy S.W."/>
            <person name="Sarai C."/>
            <person name="Schaack S."/>
            <person name="Shirato S."/>
            <person name="Slamovits C.H."/>
            <person name="Spencer D.F."/>
            <person name="Suzuki S."/>
            <person name="Worden A.Z."/>
            <person name="Zauner S."/>
            <person name="Barry K."/>
            <person name="Bell C."/>
            <person name="Bharti A.K."/>
            <person name="Crow J.A."/>
            <person name="Grimwood J."/>
            <person name="Kramer R."/>
            <person name="Lindquist E."/>
            <person name="Lucas S."/>
            <person name="Salamov A."/>
            <person name="McFadden G.I."/>
            <person name="Lane C.E."/>
            <person name="Keeling P.J."/>
            <person name="Gray M.W."/>
            <person name="Grigoriev I.V."/>
            <person name="Archibald J.M."/>
        </authorList>
    </citation>
    <scope>NUCLEOTIDE SEQUENCE</scope>
    <source>
        <strain evidence="5">CCMP2712</strain>
    </source>
</reference>
<dbReference type="InterPro" id="IPR006110">
    <property type="entry name" value="Pol_omega/Rpo6/RPB6"/>
</dbReference>
<dbReference type="SMART" id="SM01409">
    <property type="entry name" value="RNA_pol_Rpb6"/>
    <property type="match status" value="1"/>
</dbReference>
<dbReference type="InterPro" id="IPR006111">
    <property type="entry name" value="Rpo6/Rpb6"/>
</dbReference>
<dbReference type="RefSeq" id="XP_005832083.1">
    <property type="nucleotide sequence ID" value="XM_005832026.1"/>
</dbReference>
<dbReference type="AlphaFoldDB" id="L1J970"/>
<dbReference type="Proteomes" id="UP000011087">
    <property type="component" value="Unassembled WGS sequence"/>
</dbReference>
<dbReference type="KEGG" id="gtt:GUITHDRAFT_71663"/>
<dbReference type="PANTHER" id="PTHR47227:SF5">
    <property type="entry name" value="DNA-DIRECTED RNA POLYMERASES I, II, AND III SUBUNIT RPABC2"/>
    <property type="match status" value="1"/>
</dbReference>
<accession>L1J970</accession>
<dbReference type="GO" id="GO:0003899">
    <property type="term" value="F:DNA-directed RNA polymerase activity"/>
    <property type="evidence" value="ECO:0007669"/>
    <property type="project" value="InterPro"/>
</dbReference>
<reference evidence="4" key="3">
    <citation type="submission" date="2015-06" db="UniProtKB">
        <authorList>
            <consortium name="EnsemblProtists"/>
        </authorList>
    </citation>
    <scope>IDENTIFICATION</scope>
</reference>
<dbReference type="GO" id="GO:0005666">
    <property type="term" value="C:RNA polymerase III complex"/>
    <property type="evidence" value="ECO:0007669"/>
    <property type="project" value="TreeGrafter"/>
</dbReference>
<dbReference type="NCBIfam" id="NF002208">
    <property type="entry name" value="PRK01099.1-3"/>
    <property type="match status" value="1"/>
</dbReference>
<dbReference type="HOGENOM" id="CLU_112527_2_1_1"/>
<dbReference type="GO" id="GO:0006360">
    <property type="term" value="P:transcription by RNA polymerase I"/>
    <property type="evidence" value="ECO:0007669"/>
    <property type="project" value="TreeGrafter"/>
</dbReference>
<evidence type="ECO:0000313" key="4">
    <source>
        <dbReference type="EnsemblProtists" id="EKX45103"/>
    </source>
</evidence>
<dbReference type="PIRSF" id="PIRSF000778">
    <property type="entry name" value="RpoK/RPB6"/>
    <property type="match status" value="1"/>
</dbReference>
<organism evidence="3">
    <name type="scientific">Guillardia theta (strain CCMP2712)</name>
    <name type="common">Cryptophyte</name>
    <dbReference type="NCBI Taxonomy" id="905079"/>
    <lineage>
        <taxon>Eukaryota</taxon>
        <taxon>Cryptophyceae</taxon>
        <taxon>Pyrenomonadales</taxon>
        <taxon>Geminigeraceae</taxon>
        <taxon>Guillardia</taxon>
    </lineage>
</organism>
<name>L1J970_GUITC</name>
<protein>
    <submittedName>
        <fullName evidence="3 4">Uncharacterized protein</fullName>
    </submittedName>
</protein>
<evidence type="ECO:0000256" key="1">
    <source>
        <dbReference type="ARBA" id="ARBA00022478"/>
    </source>
</evidence>
<dbReference type="GeneID" id="17301704"/>
<dbReference type="InterPro" id="IPR036161">
    <property type="entry name" value="RPB6/omega-like_sf"/>
</dbReference>
<gene>
    <name evidence="3" type="ORF">GUITHDRAFT_71663</name>
</gene>
<dbReference type="OrthoDB" id="259769at2759"/>
<dbReference type="Gene3D" id="3.90.940.10">
    <property type="match status" value="1"/>
</dbReference>
<dbReference type="EnsemblProtists" id="EKX45103">
    <property type="protein sequence ID" value="EKX45103"/>
    <property type="gene ID" value="GUITHDRAFT_71663"/>
</dbReference>